<keyword evidence="7" id="KW-1185">Reference proteome</keyword>
<dbReference type="GO" id="GO:0031177">
    <property type="term" value="F:phosphopantetheine binding"/>
    <property type="evidence" value="ECO:0007669"/>
    <property type="project" value="TreeGrafter"/>
</dbReference>
<organism evidence="6 7">
    <name type="scientific">Aspergillus ibericus CBS 121593</name>
    <dbReference type="NCBI Taxonomy" id="1448316"/>
    <lineage>
        <taxon>Eukaryota</taxon>
        <taxon>Fungi</taxon>
        <taxon>Dikarya</taxon>
        <taxon>Ascomycota</taxon>
        <taxon>Pezizomycotina</taxon>
        <taxon>Eurotiomycetes</taxon>
        <taxon>Eurotiomycetidae</taxon>
        <taxon>Eurotiales</taxon>
        <taxon>Aspergillaceae</taxon>
        <taxon>Aspergillus</taxon>
        <taxon>Aspergillus subgen. Circumdati</taxon>
    </lineage>
</organism>
<evidence type="ECO:0000256" key="2">
    <source>
        <dbReference type="ARBA" id="ARBA00022553"/>
    </source>
</evidence>
<reference evidence="6 7" key="1">
    <citation type="submission" date="2018-02" db="EMBL/GenBank/DDBJ databases">
        <title>The genomes of Aspergillus section Nigri reveals drivers in fungal speciation.</title>
        <authorList>
            <consortium name="DOE Joint Genome Institute"/>
            <person name="Vesth T.C."/>
            <person name="Nybo J."/>
            <person name="Theobald S."/>
            <person name="Brandl J."/>
            <person name="Frisvad J.C."/>
            <person name="Nielsen K.F."/>
            <person name="Lyhne E.K."/>
            <person name="Kogle M.E."/>
            <person name="Kuo A."/>
            <person name="Riley R."/>
            <person name="Clum A."/>
            <person name="Nolan M."/>
            <person name="Lipzen A."/>
            <person name="Salamov A."/>
            <person name="Henrissat B."/>
            <person name="Wiebenga A."/>
            <person name="De vries R.P."/>
            <person name="Grigoriev I.V."/>
            <person name="Mortensen U.H."/>
            <person name="Andersen M.R."/>
            <person name="Baker S.E."/>
        </authorList>
    </citation>
    <scope>NUCLEOTIDE SEQUENCE [LARGE SCALE GENOMIC DNA]</scope>
    <source>
        <strain evidence="6 7">CBS 121593</strain>
    </source>
</reference>
<keyword evidence="6" id="KW-0012">Acyltransferase</keyword>
<dbReference type="InterPro" id="IPR001242">
    <property type="entry name" value="Condensation_dom"/>
</dbReference>
<comment type="similarity">
    <text evidence="4">Belongs to the NRP synthetase family.</text>
</comment>
<evidence type="ECO:0000313" key="6">
    <source>
        <dbReference type="EMBL" id="RAL03938.1"/>
    </source>
</evidence>
<evidence type="ECO:0000313" key="7">
    <source>
        <dbReference type="Proteomes" id="UP000249402"/>
    </source>
</evidence>
<dbReference type="VEuPathDB" id="FungiDB:BO80DRAFT_422843"/>
<name>A0A395HAI9_9EURO</name>
<dbReference type="SUPFAM" id="SSF52777">
    <property type="entry name" value="CoA-dependent acyltransferases"/>
    <property type="match status" value="1"/>
</dbReference>
<dbReference type="GO" id="GO:0043041">
    <property type="term" value="P:amino acid activation for nonribosomal peptide biosynthetic process"/>
    <property type="evidence" value="ECO:0007669"/>
    <property type="project" value="TreeGrafter"/>
</dbReference>
<dbReference type="Pfam" id="PF00668">
    <property type="entry name" value="Condensation"/>
    <property type="match status" value="1"/>
</dbReference>
<dbReference type="GO" id="GO:0016874">
    <property type="term" value="F:ligase activity"/>
    <property type="evidence" value="ECO:0007669"/>
    <property type="project" value="UniProtKB-KW"/>
</dbReference>
<dbReference type="EMBL" id="KZ824426">
    <property type="protein sequence ID" value="RAL03938.1"/>
    <property type="molecule type" value="Genomic_DNA"/>
</dbReference>
<keyword evidence="3" id="KW-0436">Ligase</keyword>
<dbReference type="GO" id="GO:0044550">
    <property type="term" value="P:secondary metabolite biosynthetic process"/>
    <property type="evidence" value="ECO:0007669"/>
    <property type="project" value="TreeGrafter"/>
</dbReference>
<dbReference type="OrthoDB" id="5106613at2759"/>
<accession>A0A395HAI9</accession>
<dbReference type="STRING" id="1448316.A0A395HAI9"/>
<dbReference type="RefSeq" id="XP_025578265.1">
    <property type="nucleotide sequence ID" value="XM_025718909.1"/>
</dbReference>
<dbReference type="Gene3D" id="3.30.559.30">
    <property type="entry name" value="Nonribosomal peptide synthetase, condensation domain"/>
    <property type="match status" value="1"/>
</dbReference>
<evidence type="ECO:0000259" key="5">
    <source>
        <dbReference type="Pfam" id="PF00668"/>
    </source>
</evidence>
<dbReference type="PANTHER" id="PTHR45527:SF11">
    <property type="entry name" value="NONRIBOSOMAL PEPTIDE SYNTHETASE 5"/>
    <property type="match status" value="1"/>
</dbReference>
<evidence type="ECO:0000256" key="1">
    <source>
        <dbReference type="ARBA" id="ARBA00022450"/>
    </source>
</evidence>
<dbReference type="GO" id="GO:0005737">
    <property type="term" value="C:cytoplasm"/>
    <property type="evidence" value="ECO:0007669"/>
    <property type="project" value="TreeGrafter"/>
</dbReference>
<sequence length="192" mass="21450">MPDLTGRNITLSTLFRAAWSFCIGQYTGITDTVFGAVQNGRMGALPGLTSLIAPTLTLVPLRVFWDDSVPVASFIEDVHQRILDMIPHEQQSLPMLPTTDGSGASAWAFQSAMVIQPQLQEPALIEGMQFCRRVHTEHAQLMLFFEITVLADEVDVWIEYDSNLLWEEKIDEIFGSWRQKHGVNAAVSLTSQ</sequence>
<evidence type="ECO:0000256" key="4">
    <source>
        <dbReference type="ARBA" id="ARBA00029454"/>
    </source>
</evidence>
<proteinExistence type="inferred from homology"/>
<dbReference type="GO" id="GO:0016746">
    <property type="term" value="F:acyltransferase activity"/>
    <property type="evidence" value="ECO:0007669"/>
    <property type="project" value="UniProtKB-KW"/>
</dbReference>
<evidence type="ECO:0000256" key="3">
    <source>
        <dbReference type="ARBA" id="ARBA00022598"/>
    </source>
</evidence>
<feature type="domain" description="Condensation" evidence="5">
    <location>
        <begin position="8"/>
        <end position="178"/>
    </location>
</feature>
<dbReference type="GeneID" id="37223774"/>
<keyword evidence="1" id="KW-0596">Phosphopantetheine</keyword>
<dbReference type="AlphaFoldDB" id="A0A395HAI9"/>
<protein>
    <submittedName>
        <fullName evidence="6">CoA-dependent acyltransferase</fullName>
    </submittedName>
</protein>
<dbReference type="Proteomes" id="UP000249402">
    <property type="component" value="Unassembled WGS sequence"/>
</dbReference>
<dbReference type="PANTHER" id="PTHR45527">
    <property type="entry name" value="NONRIBOSOMAL PEPTIDE SYNTHETASE"/>
    <property type="match status" value="1"/>
</dbReference>
<keyword evidence="2" id="KW-0597">Phosphoprotein</keyword>
<keyword evidence="6" id="KW-0808">Transferase</keyword>
<gene>
    <name evidence="6" type="ORF">BO80DRAFT_422843</name>
</gene>